<feature type="transmembrane region" description="Helical" evidence="1">
    <location>
        <begin position="79"/>
        <end position="98"/>
    </location>
</feature>
<gene>
    <name evidence="2" type="ORF">D0Y65_035656</name>
</gene>
<proteinExistence type="predicted"/>
<feature type="transmembrane region" description="Helical" evidence="1">
    <location>
        <begin position="25"/>
        <end position="44"/>
    </location>
</feature>
<reference evidence="2 3" key="1">
    <citation type="submission" date="2018-09" db="EMBL/GenBank/DDBJ databases">
        <title>A high-quality reference genome of wild soybean provides a powerful tool to mine soybean genomes.</title>
        <authorList>
            <person name="Xie M."/>
            <person name="Chung C.Y.L."/>
            <person name="Li M.-W."/>
            <person name="Wong F.-L."/>
            <person name="Chan T.-F."/>
            <person name="Lam H.-M."/>
        </authorList>
    </citation>
    <scope>NUCLEOTIDE SEQUENCE [LARGE SCALE GENOMIC DNA]</scope>
    <source>
        <strain evidence="3">cv. W05</strain>
        <tissue evidence="2">Hypocotyl of etiolated seedlings</tissue>
    </source>
</reference>
<evidence type="ECO:0000313" key="2">
    <source>
        <dbReference type="EMBL" id="RZB70791.1"/>
    </source>
</evidence>
<sequence length="106" mass="12755">MMVAVTFVLLSIAKAVTFLFSFLSFVFLTIFLLRRYVFSCRYLLRSIYGFVHPERFDLCEHAFPFFCDLWLFSSRKVCIFMWVSLAFDYFWMFLTSLWSRALSSSR</sequence>
<keyword evidence="1" id="KW-0812">Transmembrane</keyword>
<keyword evidence="3" id="KW-1185">Reference proteome</keyword>
<name>A0A445HAV9_GLYSO</name>
<dbReference type="AlphaFoldDB" id="A0A445HAV9"/>
<dbReference type="Proteomes" id="UP000289340">
    <property type="component" value="Chromosome 13"/>
</dbReference>
<keyword evidence="1" id="KW-1133">Transmembrane helix</keyword>
<accession>A0A445HAV9</accession>
<evidence type="ECO:0000313" key="3">
    <source>
        <dbReference type="Proteomes" id="UP000289340"/>
    </source>
</evidence>
<comment type="caution">
    <text evidence="2">The sequence shown here is derived from an EMBL/GenBank/DDBJ whole genome shotgun (WGS) entry which is preliminary data.</text>
</comment>
<protein>
    <submittedName>
        <fullName evidence="2">Uncharacterized protein</fullName>
    </submittedName>
</protein>
<keyword evidence="1" id="KW-0472">Membrane</keyword>
<evidence type="ECO:0000256" key="1">
    <source>
        <dbReference type="SAM" id="Phobius"/>
    </source>
</evidence>
<organism evidence="2 3">
    <name type="scientific">Glycine soja</name>
    <name type="common">Wild soybean</name>
    <dbReference type="NCBI Taxonomy" id="3848"/>
    <lineage>
        <taxon>Eukaryota</taxon>
        <taxon>Viridiplantae</taxon>
        <taxon>Streptophyta</taxon>
        <taxon>Embryophyta</taxon>
        <taxon>Tracheophyta</taxon>
        <taxon>Spermatophyta</taxon>
        <taxon>Magnoliopsida</taxon>
        <taxon>eudicotyledons</taxon>
        <taxon>Gunneridae</taxon>
        <taxon>Pentapetalae</taxon>
        <taxon>rosids</taxon>
        <taxon>fabids</taxon>
        <taxon>Fabales</taxon>
        <taxon>Fabaceae</taxon>
        <taxon>Papilionoideae</taxon>
        <taxon>50 kb inversion clade</taxon>
        <taxon>NPAAA clade</taxon>
        <taxon>indigoferoid/millettioid clade</taxon>
        <taxon>Phaseoleae</taxon>
        <taxon>Glycine</taxon>
        <taxon>Glycine subgen. Soja</taxon>
    </lineage>
</organism>
<dbReference type="EMBL" id="QZWG01000013">
    <property type="protein sequence ID" value="RZB70791.1"/>
    <property type="molecule type" value="Genomic_DNA"/>
</dbReference>